<evidence type="ECO:0000256" key="1">
    <source>
        <dbReference type="ARBA" id="ARBA00022670"/>
    </source>
</evidence>
<dbReference type="InterPro" id="IPR002933">
    <property type="entry name" value="Peptidase_M20"/>
</dbReference>
<name>A0A154KZY8_9PROT</name>
<sequence>MSTRADAIENVTRYFEDGQFIEELRRMVEQKTESQKPDNLEALYGYLTDVIVPMVRDMGFETRIIDNPKPGFGPFLFAERREGDDLPTVLTYGHGDVILAQEGEWREGLEPFKLVIEGDRVYGRGTADNKVQHCINLAALRSVIQTRGALGFNCKVIIEMGEEAGSPGLAELFTNYRDLFAADVLIASDGPRLSAERPTMFMGSRGAINFALSLKYREGGHHSGNWGGLLKDPMIVLSHAIASIVDRRGQIQVPEWRPDSLNEEVREALKDCAITQPETGPAINPDWGEESLSLAEKVYGWNSFAVLAAKAGNPEKPVNAIAPEAIAHCQLRYVVGTDADGILPALRRHLDKHGFTDVEIIPSAKGFFRATRLDPSHPWVTRVRDSIIKTTGTKPAILPNLGGSLPNDTFAYILDLPTVWVPHSYASCSQHAPNEHILQSLSRQALQMMAGVFWDIGDTA</sequence>
<dbReference type="Pfam" id="PF01546">
    <property type="entry name" value="Peptidase_M20"/>
    <property type="match status" value="1"/>
</dbReference>
<evidence type="ECO:0000313" key="5">
    <source>
        <dbReference type="Proteomes" id="UP000076335"/>
    </source>
</evidence>
<dbReference type="PANTHER" id="PTHR43270:SF12">
    <property type="entry name" value="SUCCINYL-DIAMINOPIMELATE DESUCCINYLASE"/>
    <property type="match status" value="1"/>
</dbReference>
<keyword evidence="3" id="KW-0378">Hydrolase</keyword>
<dbReference type="GO" id="GO:0008233">
    <property type="term" value="F:peptidase activity"/>
    <property type="evidence" value="ECO:0007669"/>
    <property type="project" value="UniProtKB-KW"/>
</dbReference>
<dbReference type="Gene3D" id="3.30.70.360">
    <property type="match status" value="1"/>
</dbReference>
<dbReference type="GO" id="GO:0006508">
    <property type="term" value="P:proteolysis"/>
    <property type="evidence" value="ECO:0007669"/>
    <property type="project" value="UniProtKB-KW"/>
</dbReference>
<dbReference type="NCBIfam" id="NF005478">
    <property type="entry name" value="PRK07079.1"/>
    <property type="match status" value="1"/>
</dbReference>
<dbReference type="SUPFAM" id="SSF53187">
    <property type="entry name" value="Zn-dependent exopeptidases"/>
    <property type="match status" value="1"/>
</dbReference>
<keyword evidence="1" id="KW-0645">Protease</keyword>
<evidence type="ECO:0000313" key="4">
    <source>
        <dbReference type="EMBL" id="KZB60465.1"/>
    </source>
</evidence>
<dbReference type="PANTHER" id="PTHR43270">
    <property type="entry name" value="BETA-ALA-HIS DIPEPTIDASE"/>
    <property type="match status" value="1"/>
</dbReference>
<dbReference type="Gene3D" id="3.40.630.10">
    <property type="entry name" value="Zn peptidases"/>
    <property type="match status" value="1"/>
</dbReference>
<reference evidence="4 5" key="1">
    <citation type="submission" date="2015-12" db="EMBL/GenBank/DDBJ databases">
        <title>Genome sequence of Thalassospira lucentensis MCCC 1A02072.</title>
        <authorList>
            <person name="Lu L."/>
            <person name="Lai Q."/>
            <person name="Shao Z."/>
            <person name="Qian P."/>
        </authorList>
    </citation>
    <scope>NUCLEOTIDE SEQUENCE [LARGE SCALE GENOMIC DNA]</scope>
    <source>
        <strain evidence="4 5">MCCC 1A02072</strain>
    </source>
</reference>
<evidence type="ECO:0000256" key="3">
    <source>
        <dbReference type="ARBA" id="ARBA00022801"/>
    </source>
</evidence>
<dbReference type="OrthoDB" id="9761532at2"/>
<dbReference type="AlphaFoldDB" id="A0A154KZY8"/>
<dbReference type="EMBL" id="LPVY01000025">
    <property type="protein sequence ID" value="KZB60465.1"/>
    <property type="molecule type" value="Genomic_DNA"/>
</dbReference>
<dbReference type="GO" id="GO:0046872">
    <property type="term" value="F:metal ion binding"/>
    <property type="evidence" value="ECO:0007669"/>
    <property type="project" value="UniProtKB-KW"/>
</dbReference>
<organism evidence="4 5">
    <name type="scientific">Thalassospira lucentensis</name>
    <dbReference type="NCBI Taxonomy" id="168935"/>
    <lineage>
        <taxon>Bacteria</taxon>
        <taxon>Pseudomonadati</taxon>
        <taxon>Pseudomonadota</taxon>
        <taxon>Alphaproteobacteria</taxon>
        <taxon>Rhodospirillales</taxon>
        <taxon>Thalassospiraceae</taxon>
        <taxon>Thalassospira</taxon>
    </lineage>
</organism>
<keyword evidence="2" id="KW-0479">Metal-binding</keyword>
<proteinExistence type="predicted"/>
<gene>
    <name evidence="4" type="ORF">AUP42_07880</name>
</gene>
<protein>
    <submittedName>
        <fullName evidence="4">Uncharacterized protein</fullName>
    </submittedName>
</protein>
<dbReference type="RefSeq" id="WP_062953463.1">
    <property type="nucleotide sequence ID" value="NZ_LPVY01000025.1"/>
</dbReference>
<comment type="caution">
    <text evidence="4">The sequence shown here is derived from an EMBL/GenBank/DDBJ whole genome shotgun (WGS) entry which is preliminary data.</text>
</comment>
<accession>A0A154KZY8</accession>
<dbReference type="InterPro" id="IPR051458">
    <property type="entry name" value="Cyt/Met_Dipeptidase"/>
</dbReference>
<dbReference type="Proteomes" id="UP000076335">
    <property type="component" value="Unassembled WGS sequence"/>
</dbReference>
<evidence type="ECO:0000256" key="2">
    <source>
        <dbReference type="ARBA" id="ARBA00022723"/>
    </source>
</evidence>